<evidence type="ECO:0000256" key="1">
    <source>
        <dbReference type="SAM" id="MobiDB-lite"/>
    </source>
</evidence>
<feature type="transmembrane region" description="Helical" evidence="2">
    <location>
        <begin position="178"/>
        <end position="197"/>
    </location>
</feature>
<keyword evidence="2" id="KW-0472">Membrane</keyword>
<accession>A0A2X0NRW8</accession>
<evidence type="ECO:0000256" key="2">
    <source>
        <dbReference type="SAM" id="Phobius"/>
    </source>
</evidence>
<protein>
    <submittedName>
        <fullName evidence="3">BQ5605_C011g06438 protein</fullName>
    </submittedName>
</protein>
<keyword evidence="2" id="KW-1133">Transmembrane helix</keyword>
<dbReference type="AlphaFoldDB" id="A0A2X0NRW8"/>
<dbReference type="STRING" id="796604.A0A2X0NRW8"/>
<evidence type="ECO:0000313" key="3">
    <source>
        <dbReference type="EMBL" id="SGY12241.1"/>
    </source>
</evidence>
<feature type="transmembrane region" description="Helical" evidence="2">
    <location>
        <begin position="337"/>
        <end position="364"/>
    </location>
</feature>
<dbReference type="Proteomes" id="UP000249464">
    <property type="component" value="Unassembled WGS sequence"/>
</dbReference>
<reference evidence="3 4" key="1">
    <citation type="submission" date="2016-11" db="EMBL/GenBank/DDBJ databases">
        <authorList>
            <person name="Jaros S."/>
            <person name="Januszkiewicz K."/>
            <person name="Wedrychowicz H."/>
        </authorList>
    </citation>
    <scope>NUCLEOTIDE SEQUENCE [LARGE SCALE GENOMIC DNA]</scope>
</reference>
<organism evidence="3 4">
    <name type="scientific">Microbotryum silenes-dioicae</name>
    <dbReference type="NCBI Taxonomy" id="796604"/>
    <lineage>
        <taxon>Eukaryota</taxon>
        <taxon>Fungi</taxon>
        <taxon>Dikarya</taxon>
        <taxon>Basidiomycota</taxon>
        <taxon>Pucciniomycotina</taxon>
        <taxon>Microbotryomycetes</taxon>
        <taxon>Microbotryales</taxon>
        <taxon>Microbotryaceae</taxon>
        <taxon>Microbotryum</taxon>
    </lineage>
</organism>
<keyword evidence="2" id="KW-0812">Transmembrane</keyword>
<feature type="transmembrane region" description="Helical" evidence="2">
    <location>
        <begin position="427"/>
        <end position="445"/>
    </location>
</feature>
<gene>
    <name evidence="3" type="primary">BQ5605_C011g06438</name>
    <name evidence="3" type="ORF">BQ5605_C011G06438</name>
</gene>
<feature type="region of interest" description="Disordered" evidence="1">
    <location>
        <begin position="1"/>
        <end position="23"/>
    </location>
</feature>
<evidence type="ECO:0000313" key="4">
    <source>
        <dbReference type="Proteomes" id="UP000249464"/>
    </source>
</evidence>
<feature type="transmembrane region" description="Helical" evidence="2">
    <location>
        <begin position="457"/>
        <end position="481"/>
    </location>
</feature>
<feature type="compositionally biased region" description="Basic residues" evidence="1">
    <location>
        <begin position="261"/>
        <end position="283"/>
    </location>
</feature>
<keyword evidence="4" id="KW-1185">Reference proteome</keyword>
<name>A0A2X0NRW8_9BASI</name>
<proteinExistence type="predicted"/>
<feature type="region of interest" description="Disordered" evidence="1">
    <location>
        <begin position="252"/>
        <end position="325"/>
    </location>
</feature>
<feature type="compositionally biased region" description="Low complexity" evidence="1">
    <location>
        <begin position="306"/>
        <end position="321"/>
    </location>
</feature>
<feature type="transmembrane region" description="Helical" evidence="2">
    <location>
        <begin position="384"/>
        <end position="407"/>
    </location>
</feature>
<sequence>MLTSSVPAPTEAALESAPKPRPSLTRFPSSWIPLSSSHPLGSSTLSDHLEPTQRVFLDPQKNVKYLWKSRGHRKGCAVEIQSDDAHGKEEAAEPEKERAWKEDSVNDLRWWGWDYWDTSWWVAGELYISLDFRYKWRWKADLTFVYSGNGRSNLCKSDSDLDMRIRTKKRLTQRLPPHQTLGSIWWCINALFFFCYFSRTTPSYTNTEAATAFLGGSTFLVGSYLGWIESLNPARDAEFGWEVDELRRTLREPAQNSHQSLGRKRHHFGRHLPHPRHHHHHHSINSDQSAHLRHRLANPHSPSPPSRSSTLVPSPASSTASPDPPLPWRWYGTTPTLAYIANTVQLFGSVTFFISVLCGLPGILPVSGQTGGPEQSRTSEGLWIAIYWGMQIVGAPCFMFAGMVFALETQEKWWMPKIRDVGWQIGFWNFWGGVGFLLSPIFGIYRQTFIGDPSKFQYWGTAFSTFLGSWAFLIGSSIQLWEALNKR</sequence>
<dbReference type="EMBL" id="FQNC01000011">
    <property type="protein sequence ID" value="SGY12241.1"/>
    <property type="molecule type" value="Genomic_DNA"/>
</dbReference>